<feature type="domain" description="Cation efflux protein transmembrane" evidence="8">
    <location>
        <begin position="26"/>
        <end position="215"/>
    </location>
</feature>
<dbReference type="InterPro" id="IPR050291">
    <property type="entry name" value="CDF_Transporter"/>
</dbReference>
<evidence type="ECO:0000259" key="8">
    <source>
        <dbReference type="Pfam" id="PF01545"/>
    </source>
</evidence>
<dbReference type="Gene3D" id="3.30.70.1350">
    <property type="entry name" value="Cation efflux protein, cytoplasmic domain"/>
    <property type="match status" value="1"/>
</dbReference>
<feature type="transmembrane region" description="Helical" evidence="7">
    <location>
        <begin position="20"/>
        <end position="42"/>
    </location>
</feature>
<feature type="transmembrane region" description="Helical" evidence="7">
    <location>
        <begin position="123"/>
        <end position="141"/>
    </location>
</feature>
<sequence length="272" mass="29233">MAVEVKKDQTINPKEAGAVLLKVAALAVILNLALAATKFLLGRFCGSLSLTADALHSLTDVVGSLSVLLGIKFAERKTQTFPYGLYKLENLAALISALFIFGAAYEIIKMALFHAGQVKADRVPVAVAGLFVMGLVTWLFARWEAKVARVSGSPSLAADAAHMKSEFLTLGVILLGLGGGALGFPWADRVAALIVSLFILRIGGHIFLDSLKVLLDAGLEPEIVTRVVDLIRAFPEVVEIKRLTGRRSGRFRFLEAEIVLDISSLEEAHQLV</sequence>
<dbReference type="PANTHER" id="PTHR43840:SF15">
    <property type="entry name" value="MITOCHONDRIAL METAL TRANSPORTER 1-RELATED"/>
    <property type="match status" value="1"/>
</dbReference>
<evidence type="ECO:0000256" key="4">
    <source>
        <dbReference type="ARBA" id="ARBA00022692"/>
    </source>
</evidence>
<evidence type="ECO:0000256" key="1">
    <source>
        <dbReference type="ARBA" id="ARBA00004141"/>
    </source>
</evidence>
<keyword evidence="3" id="KW-0813">Transport</keyword>
<name>A0A7V5P1C5_9BACT</name>
<keyword evidence="4 7" id="KW-0812">Transmembrane</keyword>
<dbReference type="InterPro" id="IPR027469">
    <property type="entry name" value="Cation_efflux_TMD_sf"/>
</dbReference>
<dbReference type="PANTHER" id="PTHR43840">
    <property type="entry name" value="MITOCHONDRIAL METAL TRANSPORTER 1-RELATED"/>
    <property type="match status" value="1"/>
</dbReference>
<feature type="transmembrane region" description="Helical" evidence="7">
    <location>
        <begin position="54"/>
        <end position="71"/>
    </location>
</feature>
<accession>A0A7V5P1C5</accession>
<keyword evidence="6 7" id="KW-0472">Membrane</keyword>
<dbReference type="Pfam" id="PF01545">
    <property type="entry name" value="Cation_efflux"/>
    <property type="match status" value="1"/>
</dbReference>
<evidence type="ECO:0000256" key="2">
    <source>
        <dbReference type="ARBA" id="ARBA00008114"/>
    </source>
</evidence>
<evidence type="ECO:0000256" key="3">
    <source>
        <dbReference type="ARBA" id="ARBA00022448"/>
    </source>
</evidence>
<comment type="subcellular location">
    <subcellularLocation>
        <location evidence="1">Membrane</location>
        <topology evidence="1">Multi-pass membrane protein</topology>
    </subcellularLocation>
</comment>
<evidence type="ECO:0000256" key="6">
    <source>
        <dbReference type="ARBA" id="ARBA00023136"/>
    </source>
</evidence>
<dbReference type="SUPFAM" id="SSF161111">
    <property type="entry name" value="Cation efflux protein transmembrane domain-like"/>
    <property type="match status" value="1"/>
</dbReference>
<proteinExistence type="inferred from homology"/>
<dbReference type="AlphaFoldDB" id="A0A7V5P1C5"/>
<feature type="transmembrane region" description="Helical" evidence="7">
    <location>
        <begin position="91"/>
        <end position="111"/>
    </location>
</feature>
<evidence type="ECO:0000256" key="7">
    <source>
        <dbReference type="SAM" id="Phobius"/>
    </source>
</evidence>
<dbReference type="GO" id="GO:0008324">
    <property type="term" value="F:monoatomic cation transmembrane transporter activity"/>
    <property type="evidence" value="ECO:0007669"/>
    <property type="project" value="InterPro"/>
</dbReference>
<feature type="non-terminal residue" evidence="10">
    <location>
        <position position="272"/>
    </location>
</feature>
<dbReference type="InterPro" id="IPR058533">
    <property type="entry name" value="Cation_efflux_TM"/>
</dbReference>
<feature type="transmembrane region" description="Helical" evidence="7">
    <location>
        <begin position="190"/>
        <end position="208"/>
    </location>
</feature>
<dbReference type="InterPro" id="IPR002524">
    <property type="entry name" value="Cation_efflux"/>
</dbReference>
<feature type="transmembrane region" description="Helical" evidence="7">
    <location>
        <begin position="167"/>
        <end position="184"/>
    </location>
</feature>
<feature type="domain" description="Cation efflux protein cytoplasmic" evidence="9">
    <location>
        <begin position="220"/>
        <end position="271"/>
    </location>
</feature>
<dbReference type="Gene3D" id="1.20.1510.10">
    <property type="entry name" value="Cation efflux protein transmembrane domain"/>
    <property type="match status" value="1"/>
</dbReference>
<dbReference type="Pfam" id="PF16916">
    <property type="entry name" value="ZT_dimer"/>
    <property type="match status" value="1"/>
</dbReference>
<comment type="similarity">
    <text evidence="2">Belongs to the cation diffusion facilitator (CDF) transporter (TC 2.A.4) family.</text>
</comment>
<dbReference type="EMBL" id="DROK01000253">
    <property type="protein sequence ID" value="HHI97868.1"/>
    <property type="molecule type" value="Genomic_DNA"/>
</dbReference>
<evidence type="ECO:0000313" key="10">
    <source>
        <dbReference type="EMBL" id="HHI97868.1"/>
    </source>
</evidence>
<gene>
    <name evidence="10" type="ORF">ENJ96_08435</name>
</gene>
<dbReference type="SUPFAM" id="SSF160240">
    <property type="entry name" value="Cation efflux protein cytoplasmic domain-like"/>
    <property type="match status" value="1"/>
</dbReference>
<dbReference type="NCBIfam" id="TIGR01297">
    <property type="entry name" value="CDF"/>
    <property type="match status" value="1"/>
</dbReference>
<organism evidence="10">
    <name type="scientific">Thermodesulfatator atlanticus</name>
    <dbReference type="NCBI Taxonomy" id="501497"/>
    <lineage>
        <taxon>Bacteria</taxon>
        <taxon>Pseudomonadati</taxon>
        <taxon>Thermodesulfobacteriota</taxon>
        <taxon>Thermodesulfobacteria</taxon>
        <taxon>Thermodesulfobacteriales</taxon>
        <taxon>Thermodesulfatatoraceae</taxon>
        <taxon>Thermodesulfatator</taxon>
    </lineage>
</organism>
<evidence type="ECO:0000259" key="9">
    <source>
        <dbReference type="Pfam" id="PF16916"/>
    </source>
</evidence>
<dbReference type="InterPro" id="IPR036837">
    <property type="entry name" value="Cation_efflux_CTD_sf"/>
</dbReference>
<protein>
    <submittedName>
        <fullName evidence="10">Cation transporter</fullName>
    </submittedName>
</protein>
<dbReference type="InterPro" id="IPR027470">
    <property type="entry name" value="Cation_efflux_CTD"/>
</dbReference>
<reference evidence="10" key="1">
    <citation type="journal article" date="2020" name="mSystems">
        <title>Genome- and Community-Level Interaction Insights into Carbon Utilization and Element Cycling Functions of Hydrothermarchaeota in Hydrothermal Sediment.</title>
        <authorList>
            <person name="Zhou Z."/>
            <person name="Liu Y."/>
            <person name="Xu W."/>
            <person name="Pan J."/>
            <person name="Luo Z.H."/>
            <person name="Li M."/>
        </authorList>
    </citation>
    <scope>NUCLEOTIDE SEQUENCE [LARGE SCALE GENOMIC DNA]</scope>
    <source>
        <strain evidence="10">HyVt-533</strain>
    </source>
</reference>
<dbReference type="GO" id="GO:0016020">
    <property type="term" value="C:membrane"/>
    <property type="evidence" value="ECO:0007669"/>
    <property type="project" value="UniProtKB-SubCell"/>
</dbReference>
<keyword evidence="5 7" id="KW-1133">Transmembrane helix</keyword>
<dbReference type="Proteomes" id="UP000886101">
    <property type="component" value="Unassembled WGS sequence"/>
</dbReference>
<evidence type="ECO:0000256" key="5">
    <source>
        <dbReference type="ARBA" id="ARBA00022989"/>
    </source>
</evidence>
<comment type="caution">
    <text evidence="10">The sequence shown here is derived from an EMBL/GenBank/DDBJ whole genome shotgun (WGS) entry which is preliminary data.</text>
</comment>